<protein>
    <submittedName>
        <fullName evidence="1">Uncharacterized protein</fullName>
    </submittedName>
</protein>
<name>A0A2S0VN90_9ALTE</name>
<organism evidence="1 2">
    <name type="scientific">Saccharobesus litoralis</name>
    <dbReference type="NCBI Taxonomy" id="2172099"/>
    <lineage>
        <taxon>Bacteria</taxon>
        <taxon>Pseudomonadati</taxon>
        <taxon>Pseudomonadota</taxon>
        <taxon>Gammaproteobacteria</taxon>
        <taxon>Alteromonadales</taxon>
        <taxon>Alteromonadaceae</taxon>
        <taxon>Saccharobesus</taxon>
    </lineage>
</organism>
<dbReference type="Proteomes" id="UP000244441">
    <property type="component" value="Chromosome"/>
</dbReference>
<evidence type="ECO:0000313" key="2">
    <source>
        <dbReference type="Proteomes" id="UP000244441"/>
    </source>
</evidence>
<dbReference type="EMBL" id="CP026604">
    <property type="protein sequence ID" value="AWB65550.1"/>
    <property type="molecule type" value="Genomic_DNA"/>
</dbReference>
<keyword evidence="2" id="KW-1185">Reference proteome</keyword>
<proteinExistence type="predicted"/>
<accession>A0A2S0VN90</accession>
<evidence type="ECO:0000313" key="1">
    <source>
        <dbReference type="EMBL" id="AWB65550.1"/>
    </source>
</evidence>
<sequence length="239" mass="27930">MQKLISFIKLANQVLFFLAALFVLALLGKQLYKELFPRTYEPQKIEVKKQDKDLQNFDKPEYFLDYYDKYKDVYIFTITSSFINRGPEIENFNKPMEFIRASDGYNSVGNNVVNLLFSSKSGEKHKLFAHDVYVTSFELVIEENNRNKKRLSKNIYSVVENDSNNDGFLSKEDNRNLYISDYDGTNLKKIASQVKMYQVIADDELLIHQYDQANSIYYSYNVKTSELLKLNTDLDAANE</sequence>
<dbReference type="OrthoDB" id="6311537at2"/>
<reference evidence="1 2" key="1">
    <citation type="submission" date="2018-01" db="EMBL/GenBank/DDBJ databases">
        <title>Genome sequence of a Cantenovulum-like bacteria.</title>
        <authorList>
            <person name="Tan W.R."/>
            <person name="Lau N.-S."/>
            <person name="Go F."/>
            <person name="Amirul A.-A.A."/>
        </authorList>
    </citation>
    <scope>NUCLEOTIDE SEQUENCE [LARGE SCALE GENOMIC DNA]</scope>
    <source>
        <strain evidence="1 2">CCB-QB4</strain>
    </source>
</reference>
<gene>
    <name evidence="1" type="ORF">C2869_03465</name>
</gene>
<dbReference type="RefSeq" id="WP_108601626.1">
    <property type="nucleotide sequence ID" value="NZ_CP026604.1"/>
</dbReference>
<dbReference type="KEGG" id="cate:C2869_03465"/>
<dbReference type="AlphaFoldDB" id="A0A2S0VN90"/>